<dbReference type="CDD" id="cd18795">
    <property type="entry name" value="SF2_C_Ski2"/>
    <property type="match status" value="1"/>
</dbReference>
<dbReference type="InterPro" id="IPR048960">
    <property type="entry name" value="POLQ-like_helical"/>
</dbReference>
<dbReference type="SUPFAM" id="SSF46785">
    <property type="entry name" value="Winged helix' DNA-binding domain"/>
    <property type="match status" value="1"/>
</dbReference>
<organism evidence="9 10">
    <name type="scientific">Ascosphaera apis ARSEF 7405</name>
    <dbReference type="NCBI Taxonomy" id="392613"/>
    <lineage>
        <taxon>Eukaryota</taxon>
        <taxon>Fungi</taxon>
        <taxon>Dikarya</taxon>
        <taxon>Ascomycota</taxon>
        <taxon>Pezizomycotina</taxon>
        <taxon>Eurotiomycetes</taxon>
        <taxon>Eurotiomycetidae</taxon>
        <taxon>Onygenales</taxon>
        <taxon>Ascosphaeraceae</taxon>
        <taxon>Ascosphaera</taxon>
    </lineage>
</organism>
<keyword evidence="2" id="KW-0378">Hydrolase</keyword>
<evidence type="ECO:0000313" key="10">
    <source>
        <dbReference type="Proteomes" id="UP000242877"/>
    </source>
</evidence>
<comment type="catalytic activity">
    <reaction evidence="5">
        <text>ATP + H2O = ADP + phosphate + H(+)</text>
        <dbReference type="Rhea" id="RHEA:13065"/>
        <dbReference type="ChEBI" id="CHEBI:15377"/>
        <dbReference type="ChEBI" id="CHEBI:15378"/>
        <dbReference type="ChEBI" id="CHEBI:30616"/>
        <dbReference type="ChEBI" id="CHEBI:43474"/>
        <dbReference type="ChEBI" id="CHEBI:456216"/>
        <dbReference type="EC" id="5.6.2.4"/>
    </reaction>
</comment>
<evidence type="ECO:0000259" key="8">
    <source>
        <dbReference type="PROSITE" id="PS51194"/>
    </source>
</evidence>
<evidence type="ECO:0000256" key="4">
    <source>
        <dbReference type="ARBA" id="ARBA00022840"/>
    </source>
</evidence>
<dbReference type="Pfam" id="PF00271">
    <property type="entry name" value="Helicase_C"/>
    <property type="match status" value="1"/>
</dbReference>
<dbReference type="Gene3D" id="1.10.3380.20">
    <property type="match status" value="1"/>
</dbReference>
<dbReference type="InterPro" id="IPR036390">
    <property type="entry name" value="WH_DNA-bd_sf"/>
</dbReference>
<dbReference type="InterPro" id="IPR046931">
    <property type="entry name" value="HTH_61"/>
</dbReference>
<keyword evidence="10" id="KW-1185">Reference proteome</keyword>
<dbReference type="InterPro" id="IPR057220">
    <property type="entry name" value="DUF7898"/>
</dbReference>
<dbReference type="VEuPathDB" id="FungiDB:AAP_04418"/>
<evidence type="ECO:0000259" key="7">
    <source>
        <dbReference type="PROSITE" id="PS51192"/>
    </source>
</evidence>
<dbReference type="PANTHER" id="PTHR47961:SF6">
    <property type="entry name" value="DNA-DIRECTED DNA POLYMERASE"/>
    <property type="match status" value="1"/>
</dbReference>
<evidence type="ECO:0000256" key="1">
    <source>
        <dbReference type="ARBA" id="ARBA00022741"/>
    </source>
</evidence>
<dbReference type="PROSITE" id="PS51194">
    <property type="entry name" value="HELICASE_CTER"/>
    <property type="match status" value="1"/>
</dbReference>
<dbReference type="SMART" id="SM00487">
    <property type="entry name" value="DEXDc"/>
    <property type="match status" value="1"/>
</dbReference>
<dbReference type="SUPFAM" id="SSF158702">
    <property type="entry name" value="Sec63 N-terminal domain-like"/>
    <property type="match status" value="1"/>
</dbReference>
<dbReference type="Pfam" id="PF25453">
    <property type="entry name" value="DUF7898"/>
    <property type="match status" value="1"/>
</dbReference>
<keyword evidence="9" id="KW-0239">DNA-directed DNA polymerase</keyword>
<keyword evidence="9" id="KW-0808">Transferase</keyword>
<dbReference type="AlphaFoldDB" id="A0A167WU40"/>
<dbReference type="PANTHER" id="PTHR47961">
    <property type="entry name" value="DNA POLYMERASE THETA, PUTATIVE (AFU_ORTHOLOGUE AFUA_1G05260)-RELATED"/>
    <property type="match status" value="1"/>
</dbReference>
<dbReference type="EMBL" id="AZGZ01000021">
    <property type="protein sequence ID" value="KZZ89271.1"/>
    <property type="molecule type" value="Genomic_DNA"/>
</dbReference>
<dbReference type="CDD" id="cd18026">
    <property type="entry name" value="DEXHc_POLQ-like"/>
    <property type="match status" value="1"/>
</dbReference>
<dbReference type="InterPro" id="IPR050474">
    <property type="entry name" value="Hel308_SKI2-like"/>
</dbReference>
<gene>
    <name evidence="9" type="ORF">AAP_04418</name>
</gene>
<feature type="region of interest" description="Disordered" evidence="6">
    <location>
        <begin position="17"/>
        <end position="81"/>
    </location>
</feature>
<dbReference type="InterPro" id="IPR011545">
    <property type="entry name" value="DEAD/DEAH_box_helicase_dom"/>
</dbReference>
<dbReference type="Pfam" id="PF21099">
    <property type="entry name" value="POLQ_helical"/>
    <property type="match status" value="1"/>
</dbReference>
<dbReference type="GO" id="GO:0003676">
    <property type="term" value="F:nucleic acid binding"/>
    <property type="evidence" value="ECO:0007669"/>
    <property type="project" value="InterPro"/>
</dbReference>
<feature type="domain" description="Helicase ATP-binding" evidence="7">
    <location>
        <begin position="282"/>
        <end position="478"/>
    </location>
</feature>
<dbReference type="PROSITE" id="PS51192">
    <property type="entry name" value="HELICASE_ATP_BIND_1"/>
    <property type="match status" value="1"/>
</dbReference>
<feature type="domain" description="Helicase C-terminal" evidence="8">
    <location>
        <begin position="582"/>
        <end position="772"/>
    </location>
</feature>
<dbReference type="InterPro" id="IPR001650">
    <property type="entry name" value="Helicase_C-like"/>
</dbReference>
<dbReference type="GO" id="GO:0043138">
    <property type="term" value="F:3'-5' DNA helicase activity"/>
    <property type="evidence" value="ECO:0007669"/>
    <property type="project" value="UniProtKB-EC"/>
</dbReference>
<sequence length="1109" mass="122784">MKRRSAAISSETVALDSLDTNRRITRSRLSAGKGAPNEESVAQEDASPPATARAKRRSTRGRGRGRGGRNGAKAETPVKAPLEATVQLQPEDIAVLPQEPASYAPFEPQSETQLETQLPFVPPTMSQNDTQQSYMPMSQFMSQPVPQSQSKPHAIHRSFTTAAALSSQSNPGRRRLLASHIHDVPKGPLPAIDGNQISSQAPGLLPAASVEQDEEEDEFMEHNEMSYYTQRTKFPSTPGPEENPRLSLSHPDYGLPPSLVANLAKMGINSIYPWQAACLLGKGHLTHEKNLVYSAPTGGGKSLVADVLMLKRVLYSNKKAILVLPYVALVQEKMKWLRKICENLRRVSPDDEVEEEEEAWADHSKKRILNGKLRVTGFFGSSRSRASWVDTDIAVCTIEKANSLVNNAVEDHTIDDLGIVVIDEMHMLDDEQRGYLIEIMVTKLLLLRQEIQIVAMSATLSNTEVLARWLHANYYISKYKPIPIHEHIVFNNAIYSAADSKQFFAQMHPKSQGKGAMAPGQTQLQVVSENKSSDSQDISSNAVPSHQITYTTFDEEMKARVKPVRVIDKSSFRQLQPATLNAMVALAIETVEAGYGTLIFCGSRQVCQNNAMLLADAMPNIPELDPELIEKRRDLIAALSSLPSGLDPVFAKTVMRGVGYHHAGLTTEEREIIADGYDKGVLKVMVATCSLAAGINLPARRVILCGARMGRELVGPALLRQMRGRAGRKGKDEVGETYLCCIKEDLSAIGELFQAEMPAIGSGLSPEKRGVKRALLEAVATHLVASHNTIWEYMQCTLLFHSMEMKDLQPIVEQAIQELIDSNLLVQDEDGFFEATTLGQAIVAASFSPEDGIHIYEELKKGLRTFVMDGDFHVFYMFTPLQTDTNIDWGVFRDQMNLMDDSTIRAMMFIGGKPGVINSASLTGKGPSDENDLRIYKRIYTALQLRELSNEVPISDVAAKYNVPRGSVQNLATTCHGFAWGMVRFCQRMGWDMLAVVLEHMRDRLEAGAKADLLEMAQVAYVKGPTARLLWENGFKNLKALAEADAKDLVPVLLMAQPRSSREFKSSEGALSSQKPGRLEQKMLERAEIIVASANRIWEREMEYVEIEE</sequence>
<dbReference type="Pfam" id="PF20470">
    <property type="entry name" value="HTH_61"/>
    <property type="match status" value="1"/>
</dbReference>
<keyword evidence="3" id="KW-0347">Helicase</keyword>
<dbReference type="InterPro" id="IPR014001">
    <property type="entry name" value="Helicase_ATP-bd"/>
</dbReference>
<dbReference type="GO" id="GO:0003887">
    <property type="term" value="F:DNA-directed DNA polymerase activity"/>
    <property type="evidence" value="ECO:0007669"/>
    <property type="project" value="UniProtKB-KW"/>
</dbReference>
<evidence type="ECO:0000256" key="3">
    <source>
        <dbReference type="ARBA" id="ARBA00022806"/>
    </source>
</evidence>
<comment type="caution">
    <text evidence="9">The sequence shown here is derived from an EMBL/GenBank/DDBJ whole genome shotgun (WGS) entry which is preliminary data.</text>
</comment>
<dbReference type="GO" id="GO:0016787">
    <property type="term" value="F:hydrolase activity"/>
    <property type="evidence" value="ECO:0007669"/>
    <property type="project" value="UniProtKB-KW"/>
</dbReference>
<proteinExistence type="predicted"/>
<dbReference type="OrthoDB" id="2320933at2759"/>
<dbReference type="SMART" id="SM00490">
    <property type="entry name" value="HELICc"/>
    <property type="match status" value="1"/>
</dbReference>
<dbReference type="Proteomes" id="UP000242877">
    <property type="component" value="Unassembled WGS sequence"/>
</dbReference>
<dbReference type="FunFam" id="3.40.50.300:FF:000968">
    <property type="entry name" value="Helicase and polymerase-containing protein TEBICHI"/>
    <property type="match status" value="1"/>
</dbReference>
<dbReference type="GO" id="GO:0005524">
    <property type="term" value="F:ATP binding"/>
    <property type="evidence" value="ECO:0007669"/>
    <property type="project" value="UniProtKB-KW"/>
</dbReference>
<keyword evidence="9" id="KW-0548">Nucleotidyltransferase</keyword>
<keyword evidence="1" id="KW-0547">Nucleotide-binding</keyword>
<name>A0A167WU40_9EURO</name>
<reference evidence="9 10" key="1">
    <citation type="journal article" date="2016" name="Genome Biol. Evol.">
        <title>Divergent and convergent evolution of fungal pathogenicity.</title>
        <authorList>
            <person name="Shang Y."/>
            <person name="Xiao G."/>
            <person name="Zheng P."/>
            <person name="Cen K."/>
            <person name="Zhan S."/>
            <person name="Wang C."/>
        </authorList>
    </citation>
    <scope>NUCLEOTIDE SEQUENCE [LARGE SCALE GENOMIC DNA]</scope>
    <source>
        <strain evidence="9 10">ARSEF 7405</strain>
    </source>
</reference>
<dbReference type="Pfam" id="PF00270">
    <property type="entry name" value="DEAD"/>
    <property type="match status" value="1"/>
</dbReference>
<accession>A0A167WU40</accession>
<evidence type="ECO:0000313" key="9">
    <source>
        <dbReference type="EMBL" id="KZZ89271.1"/>
    </source>
</evidence>
<keyword evidence="4" id="KW-0067">ATP-binding</keyword>
<feature type="compositionally biased region" description="Basic residues" evidence="6">
    <location>
        <begin position="53"/>
        <end position="67"/>
    </location>
</feature>
<dbReference type="Gene3D" id="3.40.50.300">
    <property type="entry name" value="P-loop containing nucleotide triphosphate hydrolases"/>
    <property type="match status" value="2"/>
</dbReference>
<evidence type="ECO:0000256" key="6">
    <source>
        <dbReference type="SAM" id="MobiDB-lite"/>
    </source>
</evidence>
<dbReference type="SUPFAM" id="SSF52540">
    <property type="entry name" value="P-loop containing nucleoside triphosphate hydrolases"/>
    <property type="match status" value="1"/>
</dbReference>
<evidence type="ECO:0000256" key="5">
    <source>
        <dbReference type="ARBA" id="ARBA00048988"/>
    </source>
</evidence>
<protein>
    <submittedName>
        <fullName evidence="9">DNA-directed DNA polymerase theta</fullName>
    </submittedName>
</protein>
<dbReference type="InterPro" id="IPR027417">
    <property type="entry name" value="P-loop_NTPase"/>
</dbReference>
<evidence type="ECO:0000256" key="2">
    <source>
        <dbReference type="ARBA" id="ARBA00022801"/>
    </source>
</evidence>